<dbReference type="EMBL" id="CP032326">
    <property type="protein sequence ID" value="QCO00253.1"/>
    <property type="molecule type" value="Genomic_DNA"/>
</dbReference>
<evidence type="ECO:0008006" key="4">
    <source>
        <dbReference type="Google" id="ProtNLM"/>
    </source>
</evidence>
<geneLocation type="plasmid" evidence="2 3">
    <name>p5</name>
</geneLocation>
<feature type="compositionally biased region" description="Basic and acidic residues" evidence="1">
    <location>
        <begin position="305"/>
        <end position="319"/>
    </location>
</feature>
<dbReference type="Pfam" id="PF03524">
    <property type="entry name" value="CagX"/>
    <property type="match status" value="1"/>
</dbReference>
<keyword evidence="2" id="KW-0614">Plasmid</keyword>
<gene>
    <name evidence="2" type="ORF">D3093_34015</name>
</gene>
<dbReference type="InterPro" id="IPR038161">
    <property type="entry name" value="VirB9/CagX/TrbG_C_sf"/>
</dbReference>
<organism evidence="2 3">
    <name type="scientific">Azospirillum argentinense</name>
    <dbReference type="NCBI Taxonomy" id="2970906"/>
    <lineage>
        <taxon>Bacteria</taxon>
        <taxon>Pseudomonadati</taxon>
        <taxon>Pseudomonadota</taxon>
        <taxon>Alphaproteobacteria</taxon>
        <taxon>Rhodospirillales</taxon>
        <taxon>Azospirillaceae</taxon>
        <taxon>Azospirillum</taxon>
    </lineage>
</organism>
<evidence type="ECO:0000313" key="2">
    <source>
        <dbReference type="EMBL" id="QCO00253.1"/>
    </source>
</evidence>
<dbReference type="Proteomes" id="UP000298595">
    <property type="component" value="Plasmid p5"/>
</dbReference>
<dbReference type="KEGG" id="aare:D3093_34015"/>
<accession>A0A4D8PQL9</accession>
<dbReference type="AlphaFoldDB" id="A0A4D8PQL9"/>
<proteinExistence type="predicted"/>
<feature type="region of interest" description="Disordered" evidence="1">
    <location>
        <begin position="67"/>
        <end position="120"/>
    </location>
</feature>
<dbReference type="Gene3D" id="2.60.40.2500">
    <property type="match status" value="1"/>
</dbReference>
<evidence type="ECO:0000256" key="1">
    <source>
        <dbReference type="SAM" id="MobiDB-lite"/>
    </source>
</evidence>
<sequence length="454" mass="47482">MTFRAVPDRGMPAGRLRSFTLGLAAVMVASWALAGLANAQAVPPGLATPDGAPLPGLIDSVAEPGIALPKPKAEPAGSPDGGLTLPRPAERSGGGATSAVAPSTRQPRGLDADAQNRGDYPVLQRSGEAGAAPEGTGPYQEAILRGISLGRIQPAWDDAVPAPGQIEPGTVRFAHRVNRVMPLRLRLGMTTSVVLPPCETISRVSFGDEESFPWEIPDGHANLLLVRPDRAGVDTAMQVIARSGRLYTFYLRSETVKAAQVTDLTAFIDDDAYCARSGRTARSPLSVEVGLNGAMGGGSVPSRGGYDRASLRREERVEEGAPDGGAGGGDFATVHPFRVEDLSFDDIRVFAPDEASRVLGPLRAFHDGRRTFLDYGERLGSTRLPAAFLLVGGVDQPVAVRWGGSKGQILIIDAVGDLTLKSGDLYLCVRNRFKPAASPAATVDAALGRGGSAP</sequence>
<dbReference type="InterPro" id="IPR010258">
    <property type="entry name" value="Conjugal_tfr_TrbG/VirB9/CagX"/>
</dbReference>
<name>A0A4D8PQL9_9PROT</name>
<feature type="region of interest" description="Disordered" evidence="1">
    <location>
        <begin position="294"/>
        <end position="326"/>
    </location>
</feature>
<evidence type="ECO:0000313" key="3">
    <source>
        <dbReference type="Proteomes" id="UP000298595"/>
    </source>
</evidence>
<reference evidence="2 3" key="1">
    <citation type="submission" date="2018-09" db="EMBL/GenBank/DDBJ databases">
        <title>Whole genome based analysis of evolution and adaptive divergence in Indian and Brazilian strains of Azospirillum brasilense.</title>
        <authorList>
            <person name="Singh C."/>
            <person name="Tripathi A.K."/>
        </authorList>
    </citation>
    <scope>NUCLEOTIDE SEQUENCE [LARGE SCALE GENOMIC DNA]</scope>
    <source>
        <strain evidence="2 3">MTCC4035</strain>
        <plasmid evidence="2 3">p5</plasmid>
    </source>
</reference>
<protein>
    <recommendedName>
        <fullName evidence="4">Type IV secretion system protein VirB9</fullName>
    </recommendedName>
</protein>